<keyword evidence="6" id="KW-1185">Reference proteome</keyword>
<dbReference type="RefSeq" id="XP_043131362.1">
    <property type="nucleotide sequence ID" value="XM_043277098.1"/>
</dbReference>
<dbReference type="FunFam" id="1.25.40.1010:FF:000002">
    <property type="entry name" value="N-terminal acetyltransferase catalytic subunit (NAT1)"/>
    <property type="match status" value="1"/>
</dbReference>
<dbReference type="Pfam" id="PF12569">
    <property type="entry name" value="NatA_aux_su"/>
    <property type="match status" value="1"/>
</dbReference>
<dbReference type="SMART" id="SM00028">
    <property type="entry name" value="TPR"/>
    <property type="match status" value="4"/>
</dbReference>
<dbReference type="KEGG" id="ache:ACHE_10242A"/>
<feature type="region of interest" description="Disordered" evidence="4">
    <location>
        <begin position="614"/>
        <end position="658"/>
    </location>
</feature>
<evidence type="ECO:0000256" key="2">
    <source>
        <dbReference type="ARBA" id="ARBA00022803"/>
    </source>
</evidence>
<dbReference type="InterPro" id="IPR011990">
    <property type="entry name" value="TPR-like_helical_dom_sf"/>
</dbReference>
<reference evidence="5" key="2">
    <citation type="submission" date="2021-02" db="EMBL/GenBank/DDBJ databases">
        <title>Aspergillus chevalieri M1 genome sequence.</title>
        <authorList>
            <person name="Kadooka C."/>
            <person name="Mori K."/>
            <person name="Futagami T."/>
        </authorList>
    </citation>
    <scope>NUCLEOTIDE SEQUENCE</scope>
    <source>
        <strain evidence="5">M1</strain>
    </source>
</reference>
<dbReference type="Gene3D" id="1.25.40.1010">
    <property type="match status" value="1"/>
</dbReference>
<feature type="compositionally biased region" description="Basic and acidic residues" evidence="4">
    <location>
        <begin position="625"/>
        <end position="637"/>
    </location>
</feature>
<name>A0A7R7VDN4_ASPCH</name>
<feature type="region of interest" description="Disordered" evidence="4">
    <location>
        <begin position="1"/>
        <end position="44"/>
    </location>
</feature>
<protein>
    <submittedName>
        <fullName evidence="5">Uncharacterized protein</fullName>
    </submittedName>
</protein>
<feature type="compositionally biased region" description="Basic and acidic residues" evidence="4">
    <location>
        <begin position="645"/>
        <end position="658"/>
    </location>
</feature>
<dbReference type="Pfam" id="PF13181">
    <property type="entry name" value="TPR_8"/>
    <property type="match status" value="1"/>
</dbReference>
<dbReference type="InterPro" id="IPR019734">
    <property type="entry name" value="TPR_rpt"/>
</dbReference>
<dbReference type="PIRSF" id="PIRSF000422">
    <property type="entry name" value="N-terminal-AcTrfase-A_aux_su"/>
    <property type="match status" value="1"/>
</dbReference>
<keyword evidence="2 3" id="KW-0802">TPR repeat</keyword>
<gene>
    <name evidence="5" type="ORF">ACHE_10242A</name>
</gene>
<proteinExistence type="predicted"/>
<keyword evidence="1" id="KW-0677">Repeat</keyword>
<dbReference type="GeneID" id="66977199"/>
<dbReference type="PANTHER" id="PTHR22767:SF2">
    <property type="entry name" value="N(ALPHA)-ACETYLTRANSFERASE 15_16, ISOFORM A"/>
    <property type="match status" value="1"/>
</dbReference>
<evidence type="ECO:0000256" key="3">
    <source>
        <dbReference type="PROSITE-ProRule" id="PRU00339"/>
    </source>
</evidence>
<organism evidence="5 6">
    <name type="scientific">Aspergillus chevalieri</name>
    <name type="common">Eurotium chevalieri</name>
    <dbReference type="NCBI Taxonomy" id="182096"/>
    <lineage>
        <taxon>Eukaryota</taxon>
        <taxon>Fungi</taxon>
        <taxon>Dikarya</taxon>
        <taxon>Ascomycota</taxon>
        <taxon>Pezizomycotina</taxon>
        <taxon>Eurotiomycetes</taxon>
        <taxon>Eurotiomycetidae</taxon>
        <taxon>Eurotiales</taxon>
        <taxon>Aspergillaceae</taxon>
        <taxon>Aspergillus</taxon>
        <taxon>Aspergillus subgen. Aspergillus</taxon>
    </lineage>
</organism>
<feature type="repeat" description="TPR" evidence="3">
    <location>
        <begin position="127"/>
        <end position="160"/>
    </location>
</feature>
<dbReference type="Proteomes" id="UP000637239">
    <property type="component" value="Chromosome 1"/>
</dbReference>
<dbReference type="InterPro" id="IPR021183">
    <property type="entry name" value="NatA_aux_su"/>
</dbReference>
<evidence type="ECO:0000313" key="5">
    <source>
        <dbReference type="EMBL" id="BCR82840.1"/>
    </source>
</evidence>
<reference evidence="5" key="1">
    <citation type="submission" date="2021-01" db="EMBL/GenBank/DDBJ databases">
        <authorList>
            <consortium name="Aspergillus chevalieri M1 genome sequencing consortium"/>
            <person name="Kazuki M."/>
            <person name="Futagami T."/>
        </authorList>
    </citation>
    <scope>NUCLEOTIDE SEQUENCE</scope>
    <source>
        <strain evidence="5">M1</strain>
    </source>
</reference>
<dbReference type="PANTHER" id="PTHR22767">
    <property type="entry name" value="N-TERMINAL ACETYLTRANSFERASE-RELATED"/>
    <property type="match status" value="1"/>
</dbReference>
<dbReference type="PROSITE" id="PS50005">
    <property type="entry name" value="TPR"/>
    <property type="match status" value="1"/>
</dbReference>
<accession>A0A7R7VDN4</accession>
<sequence length="878" mass="100066">MAMISCFCGSSKITTPRHRRKSPPAHIQLPRTSQPGRSSQHHQTRCATAIMPQQLSSKDASLFRQVVRHYETKQHKKGIKAADQILRKNPNHGDTLAMKALIISNQGQQEEAFVLAKEALKNDMKSHVCWHVYGLLYRAEKNYEEAIKAYRFALRIEPESQPIQRDLALLQMQMRDFKGYINSRSAMLQARPSFRQNWTALAIAHHLAGDLEEAEKVLTTYEETLKTPPPIADMEHSEAVLYKNTILSEAGKVDKALEHLEKVGHRATDVLAVMEMKADYLLRLDRKEEAEAAYTDLLERNPENSIYYDALIRAKGISEDDHQALKAVYDSWSDKYPRGDAARRIPLDFLEGEDFKQAADAYLQRMLKKGVPSLFANIKTLYTNSAKRDTVQELVDGYTSGKAQNGDEFLSSSYYFLAQHYNYYLSRNLPKAMESVEKAIELDPKAVEYQMTKARIWKHYGNVQKAAEEMEKARTLDVKDRHINSKAAKYQLRNNENDKALDNMSKFTRNETVGGALGDLHEMQCVWYLTEDGESYLRQRKLGLALKRLHAVYHIFDVWQEDQFDFHGFSLRKGMIRAYVDMIRWEDRLREHPFYTRAALAGIKAYIQLHEDPDLVHGPMPAGTSREDDTGEDSERRKAIKKAKKEQQRLEKVEAEKREMRKTATAVKGLDGEVKKEDSDPFGTKLVQTSDPLNEATKILTPILEHSPQNIEGQLLGFEVYLRRNKLALAQKCLTAAHTLDASNPTVHIQTLRLRKALDSPKEPLASEVSESVNAELEKILPKSQNLDEWNNNFLSVHKDSVSHIQAALACRQLIDPDTKAQNEKDLAATLDSSDASIETALAGRELLNEWRSEQATKQVYAEKAKGKWPESSVFGLE</sequence>
<dbReference type="GO" id="GO:0031415">
    <property type="term" value="C:NatA complex"/>
    <property type="evidence" value="ECO:0007669"/>
    <property type="project" value="TreeGrafter"/>
</dbReference>
<evidence type="ECO:0000313" key="6">
    <source>
        <dbReference type="Proteomes" id="UP000637239"/>
    </source>
</evidence>
<dbReference type="SUPFAM" id="SSF48452">
    <property type="entry name" value="TPR-like"/>
    <property type="match status" value="2"/>
</dbReference>
<dbReference type="AlphaFoldDB" id="A0A7R7VDN4"/>
<evidence type="ECO:0000256" key="4">
    <source>
        <dbReference type="SAM" id="MobiDB-lite"/>
    </source>
</evidence>
<dbReference type="EMBL" id="AP024416">
    <property type="protein sequence ID" value="BCR82840.1"/>
    <property type="molecule type" value="Genomic_DNA"/>
</dbReference>
<dbReference type="Gene3D" id="1.25.40.1040">
    <property type="match status" value="1"/>
</dbReference>
<dbReference type="FunFam" id="1.25.40.1040:FF:000003">
    <property type="entry name" value="N-terminal acetyltransferase A, auxiliary subunit"/>
    <property type="match status" value="1"/>
</dbReference>
<evidence type="ECO:0000256" key="1">
    <source>
        <dbReference type="ARBA" id="ARBA00022737"/>
    </source>
</evidence>